<dbReference type="Pfam" id="PF07715">
    <property type="entry name" value="Plug"/>
    <property type="match status" value="1"/>
</dbReference>
<evidence type="ECO:0000256" key="2">
    <source>
        <dbReference type="ARBA" id="ARBA00009810"/>
    </source>
</evidence>
<dbReference type="PROSITE" id="PS52016">
    <property type="entry name" value="TONB_DEPENDENT_REC_3"/>
    <property type="match status" value="1"/>
</dbReference>
<evidence type="ECO:0000313" key="17">
    <source>
        <dbReference type="Proteomes" id="UP000035352"/>
    </source>
</evidence>
<evidence type="ECO:0000259" key="15">
    <source>
        <dbReference type="Pfam" id="PF07715"/>
    </source>
</evidence>
<feature type="chain" id="PRO_5005183572" evidence="13">
    <location>
        <begin position="28"/>
        <end position="635"/>
    </location>
</feature>
<proteinExistence type="inferred from homology"/>
<dbReference type="GO" id="GO:0009279">
    <property type="term" value="C:cell outer membrane"/>
    <property type="evidence" value="ECO:0007669"/>
    <property type="project" value="UniProtKB-SubCell"/>
</dbReference>
<dbReference type="InterPro" id="IPR036942">
    <property type="entry name" value="Beta-barrel_TonB_sf"/>
</dbReference>
<keyword evidence="10 11" id="KW-0998">Cell outer membrane</keyword>
<dbReference type="Pfam" id="PF00593">
    <property type="entry name" value="TonB_dep_Rec_b-barrel"/>
    <property type="match status" value="1"/>
</dbReference>
<dbReference type="Gene3D" id="2.40.170.20">
    <property type="entry name" value="TonB-dependent receptor, beta-barrel domain"/>
    <property type="match status" value="1"/>
</dbReference>
<protein>
    <submittedName>
        <fullName evidence="16">Iron complex outermembrane recepter protein</fullName>
    </submittedName>
</protein>
<evidence type="ECO:0000256" key="8">
    <source>
        <dbReference type="ARBA" id="ARBA00023136"/>
    </source>
</evidence>
<dbReference type="GO" id="GO:0015344">
    <property type="term" value="F:siderophore uptake transmembrane transporter activity"/>
    <property type="evidence" value="ECO:0007669"/>
    <property type="project" value="TreeGrafter"/>
</dbReference>
<accession>A0A0G3BIP6</accession>
<dbReference type="AlphaFoldDB" id="A0A0G3BIP6"/>
<evidence type="ECO:0000256" key="7">
    <source>
        <dbReference type="ARBA" id="ARBA00023077"/>
    </source>
</evidence>
<dbReference type="InterPro" id="IPR012910">
    <property type="entry name" value="Plug_dom"/>
</dbReference>
<evidence type="ECO:0000259" key="14">
    <source>
        <dbReference type="Pfam" id="PF00593"/>
    </source>
</evidence>
<dbReference type="SUPFAM" id="SSF56935">
    <property type="entry name" value="Porins"/>
    <property type="match status" value="1"/>
</dbReference>
<keyword evidence="7 12" id="KW-0798">TonB box</keyword>
<dbReference type="STRING" id="413882.AAW51_1157"/>
<name>A0A0G3BIP6_9BURK</name>
<dbReference type="InterPro" id="IPR000531">
    <property type="entry name" value="Beta-barrel_TonB"/>
</dbReference>
<evidence type="ECO:0000256" key="11">
    <source>
        <dbReference type="PROSITE-ProRule" id="PRU01360"/>
    </source>
</evidence>
<reference evidence="16 17" key="1">
    <citation type="submission" date="2015-05" db="EMBL/GenBank/DDBJ databases">
        <authorList>
            <person name="Tang B."/>
            <person name="Yu Y."/>
        </authorList>
    </citation>
    <scope>NUCLEOTIDE SEQUENCE [LARGE SCALE GENOMIC DNA]</scope>
    <source>
        <strain evidence="16 17">DSM 7029</strain>
    </source>
</reference>
<organism evidence="16 17">
    <name type="scientific">Caldimonas brevitalea</name>
    <dbReference type="NCBI Taxonomy" id="413882"/>
    <lineage>
        <taxon>Bacteria</taxon>
        <taxon>Pseudomonadati</taxon>
        <taxon>Pseudomonadota</taxon>
        <taxon>Betaproteobacteria</taxon>
        <taxon>Burkholderiales</taxon>
        <taxon>Sphaerotilaceae</taxon>
        <taxon>Caldimonas</taxon>
    </lineage>
</organism>
<evidence type="ECO:0000256" key="5">
    <source>
        <dbReference type="ARBA" id="ARBA00022692"/>
    </source>
</evidence>
<keyword evidence="9" id="KW-0675">Receptor</keyword>
<sequence>MKMSSRLRSAAVSLACTVLCNPVLARASDLADLSLEQLAQVVVTSASRRQEPLAGVSASMFVITADDIRRSGATSLPEVLRLAPNLDVARHDSSQYAISARGFNNLLANRMLVMIDGRTLYTPLFSGVLWEAQDLMIEDIERIEVMSGPSAAQWGTNAVNGVIHILTRNARETQGQLATAYAGHQGSGVAARHGGQWHENGWYRVYAKAYERADSEVDGGARAHDAAQGVQAGFRATWEDGARTMTLQGDAYRASLDQQPGSREISGAHLLGRWRLGLGDGSHLLARLYLERTQRDQPVLSPLPDDAFEETLDTVDAVVQYALRPAGAHELLFGGGLRHVRDQVDNPTTFAFVPTARNMTWSRFFAQDQITLAPALTLTLAASVERNPYDGTDLLPSARLAWRTSDRTLWWAALSRAARAPSRIDRDYRQPAQPPYRFLGGPEFRSELSDSLELGRRAQVGRDIGYSVTGFVHRHQRLRSITPTPVGALLENHLEGYTRGAEAWAHWQAARGWKVSGGGVVLRQRLRVSEGATDQGGLAALGNDPRHWWSLRSSYDLRRDLYWEVALRRTGARPQPAVSAYTALDTRLAWRPAAGVEVGLSVLNLLGAEHVEWRSSSGAANEWDRAATLMVRWQL</sequence>
<dbReference type="InterPro" id="IPR039426">
    <property type="entry name" value="TonB-dep_rcpt-like"/>
</dbReference>
<dbReference type="EMBL" id="CP011371">
    <property type="protein sequence ID" value="AKJ27848.1"/>
    <property type="molecule type" value="Genomic_DNA"/>
</dbReference>
<evidence type="ECO:0000256" key="1">
    <source>
        <dbReference type="ARBA" id="ARBA00004571"/>
    </source>
</evidence>
<dbReference type="InterPro" id="IPR037066">
    <property type="entry name" value="Plug_dom_sf"/>
</dbReference>
<keyword evidence="5 11" id="KW-0812">Transmembrane</keyword>
<comment type="similarity">
    <text evidence="2 11 12">Belongs to the TonB-dependent receptor family.</text>
</comment>
<dbReference type="KEGG" id="pbh:AAW51_1157"/>
<feature type="domain" description="TonB-dependent receptor-like beta-barrel" evidence="14">
    <location>
        <begin position="192"/>
        <end position="605"/>
    </location>
</feature>
<keyword evidence="17" id="KW-1185">Reference proteome</keyword>
<evidence type="ECO:0000256" key="3">
    <source>
        <dbReference type="ARBA" id="ARBA00022448"/>
    </source>
</evidence>
<evidence type="ECO:0000256" key="13">
    <source>
        <dbReference type="SAM" id="SignalP"/>
    </source>
</evidence>
<evidence type="ECO:0000256" key="10">
    <source>
        <dbReference type="ARBA" id="ARBA00023237"/>
    </source>
</evidence>
<dbReference type="GO" id="GO:0044718">
    <property type="term" value="P:siderophore transmembrane transport"/>
    <property type="evidence" value="ECO:0007669"/>
    <property type="project" value="TreeGrafter"/>
</dbReference>
<feature type="signal peptide" evidence="13">
    <location>
        <begin position="1"/>
        <end position="27"/>
    </location>
</feature>
<gene>
    <name evidence="16" type="ORF">AAW51_1157</name>
</gene>
<keyword evidence="6 13" id="KW-0732">Signal</keyword>
<evidence type="ECO:0000256" key="9">
    <source>
        <dbReference type="ARBA" id="ARBA00023170"/>
    </source>
</evidence>
<dbReference type="PANTHER" id="PTHR30069">
    <property type="entry name" value="TONB-DEPENDENT OUTER MEMBRANE RECEPTOR"/>
    <property type="match status" value="1"/>
</dbReference>
<comment type="subcellular location">
    <subcellularLocation>
        <location evidence="1 11">Cell outer membrane</location>
        <topology evidence="1 11">Multi-pass membrane protein</topology>
    </subcellularLocation>
</comment>
<evidence type="ECO:0000313" key="16">
    <source>
        <dbReference type="EMBL" id="AKJ27848.1"/>
    </source>
</evidence>
<keyword evidence="4 11" id="KW-1134">Transmembrane beta strand</keyword>
<feature type="domain" description="TonB-dependent receptor plug" evidence="15">
    <location>
        <begin position="56"/>
        <end position="162"/>
    </location>
</feature>
<evidence type="ECO:0000256" key="6">
    <source>
        <dbReference type="ARBA" id="ARBA00022729"/>
    </source>
</evidence>
<dbReference type="Gene3D" id="2.170.130.10">
    <property type="entry name" value="TonB-dependent receptor, plug domain"/>
    <property type="match status" value="1"/>
</dbReference>
<evidence type="ECO:0000256" key="4">
    <source>
        <dbReference type="ARBA" id="ARBA00022452"/>
    </source>
</evidence>
<dbReference type="PANTHER" id="PTHR30069:SF29">
    <property type="entry name" value="HEMOGLOBIN AND HEMOGLOBIN-HAPTOGLOBIN-BINDING PROTEIN 1-RELATED"/>
    <property type="match status" value="1"/>
</dbReference>
<keyword evidence="3 11" id="KW-0813">Transport</keyword>
<evidence type="ECO:0000256" key="12">
    <source>
        <dbReference type="RuleBase" id="RU003357"/>
    </source>
</evidence>
<dbReference type="Proteomes" id="UP000035352">
    <property type="component" value="Chromosome"/>
</dbReference>
<keyword evidence="8 11" id="KW-0472">Membrane</keyword>